<feature type="transmembrane region" description="Helical" evidence="1">
    <location>
        <begin position="34"/>
        <end position="56"/>
    </location>
</feature>
<dbReference type="EMBL" id="BMNQ01000094">
    <property type="protein sequence ID" value="GGK09012.1"/>
    <property type="molecule type" value="Genomic_DNA"/>
</dbReference>
<accession>A0A917Q2W5</accession>
<name>A0A917Q2W5_9BACI</name>
<dbReference type="AlphaFoldDB" id="A0A917Q2W5"/>
<evidence type="ECO:0000256" key="1">
    <source>
        <dbReference type="SAM" id="Phobius"/>
    </source>
</evidence>
<evidence type="ECO:0000313" key="2">
    <source>
        <dbReference type="EMBL" id="GGK09012.1"/>
    </source>
</evidence>
<keyword evidence="3" id="KW-1185">Reference proteome</keyword>
<gene>
    <name evidence="2" type="ORF">GCM10007063_34320</name>
</gene>
<protein>
    <submittedName>
        <fullName evidence="2">Uncharacterized protein</fullName>
    </submittedName>
</protein>
<comment type="caution">
    <text evidence="2">The sequence shown here is derived from an EMBL/GenBank/DDBJ whole genome shotgun (WGS) entry which is preliminary data.</text>
</comment>
<feature type="transmembrane region" description="Helical" evidence="1">
    <location>
        <begin position="68"/>
        <end position="86"/>
    </location>
</feature>
<reference evidence="2" key="2">
    <citation type="submission" date="2020-09" db="EMBL/GenBank/DDBJ databases">
        <authorList>
            <person name="Sun Q."/>
            <person name="Ohkuma M."/>
        </authorList>
    </citation>
    <scope>NUCLEOTIDE SEQUENCE</scope>
    <source>
        <strain evidence="2">JCM 12580</strain>
    </source>
</reference>
<sequence length="87" mass="9989">MYIIMPVIIFVSLVVVFVFFLAGPLSEITQSNRWVIYMLIYYVLFLINATVLALIHKAKKDTISNENKIGYSFVWTSLGLLVVIFIL</sequence>
<organism evidence="2 3">
    <name type="scientific">Lentibacillus kapialis</name>
    <dbReference type="NCBI Taxonomy" id="340214"/>
    <lineage>
        <taxon>Bacteria</taxon>
        <taxon>Bacillati</taxon>
        <taxon>Bacillota</taxon>
        <taxon>Bacilli</taxon>
        <taxon>Bacillales</taxon>
        <taxon>Bacillaceae</taxon>
        <taxon>Lentibacillus</taxon>
    </lineage>
</organism>
<evidence type="ECO:0000313" key="3">
    <source>
        <dbReference type="Proteomes" id="UP000658382"/>
    </source>
</evidence>
<keyword evidence="1" id="KW-0472">Membrane</keyword>
<reference evidence="2" key="1">
    <citation type="journal article" date="2014" name="Int. J. Syst. Evol. Microbiol.">
        <title>Complete genome sequence of Corynebacterium casei LMG S-19264T (=DSM 44701T), isolated from a smear-ripened cheese.</title>
        <authorList>
            <consortium name="US DOE Joint Genome Institute (JGI-PGF)"/>
            <person name="Walter F."/>
            <person name="Albersmeier A."/>
            <person name="Kalinowski J."/>
            <person name="Ruckert C."/>
        </authorList>
    </citation>
    <scope>NUCLEOTIDE SEQUENCE</scope>
    <source>
        <strain evidence="2">JCM 12580</strain>
    </source>
</reference>
<proteinExistence type="predicted"/>
<dbReference type="Proteomes" id="UP000658382">
    <property type="component" value="Unassembled WGS sequence"/>
</dbReference>
<keyword evidence="1" id="KW-0812">Transmembrane</keyword>
<keyword evidence="1" id="KW-1133">Transmembrane helix</keyword>
<feature type="transmembrane region" description="Helical" evidence="1">
    <location>
        <begin position="7"/>
        <end position="28"/>
    </location>
</feature>